<dbReference type="Proteomes" id="UP000326268">
    <property type="component" value="Unassembled WGS sequence"/>
</dbReference>
<dbReference type="GeneID" id="43652245"/>
<reference evidence="2 3" key="1">
    <citation type="submission" date="2019-04" db="EMBL/GenBank/DDBJ databases">
        <title>Friends and foes A comparative genomics studyof 23 Aspergillus species from section Flavi.</title>
        <authorList>
            <consortium name="DOE Joint Genome Institute"/>
            <person name="Kjaerbolling I."/>
            <person name="Vesth T."/>
            <person name="Frisvad J.C."/>
            <person name="Nybo J.L."/>
            <person name="Theobald S."/>
            <person name="Kildgaard S."/>
            <person name="Isbrandt T."/>
            <person name="Kuo A."/>
            <person name="Sato A."/>
            <person name="Lyhne E.K."/>
            <person name="Kogle M.E."/>
            <person name="Wiebenga A."/>
            <person name="Kun R.S."/>
            <person name="Lubbers R.J."/>
            <person name="Makela M.R."/>
            <person name="Barry K."/>
            <person name="Chovatia M."/>
            <person name="Clum A."/>
            <person name="Daum C."/>
            <person name="Haridas S."/>
            <person name="He G."/>
            <person name="LaButti K."/>
            <person name="Lipzen A."/>
            <person name="Mondo S."/>
            <person name="Riley R."/>
            <person name="Salamov A."/>
            <person name="Simmons B.A."/>
            <person name="Magnuson J.K."/>
            <person name="Henrissat B."/>
            <person name="Mortensen U.H."/>
            <person name="Larsen T.O."/>
            <person name="Devries R.P."/>
            <person name="Grigoriev I.V."/>
            <person name="Machida M."/>
            <person name="Baker S.E."/>
            <person name="Andersen M.R."/>
        </authorList>
    </citation>
    <scope>NUCLEOTIDE SEQUENCE [LARGE SCALE GENOMIC DNA]</scope>
    <source>
        <strain evidence="2 3">CBS 763.97</strain>
    </source>
</reference>
<sequence length="211" mass="23564">MLDHNSEWGKLAGRIAIGLAAAYFISFFYKMVKVRLIFYRLKKQGMPMPPWNPILGHLHVVAGFSKQFPSDMQQAQSFGALASQNPELQAGYYLDVWPFGVPMFLVASPELAVQACQTYDLPKPDVLAPIIGEMAGGRNLFVVNGAEWKRARELFNYGFSMSAVMSRVPQIVEEAEVFVDILLEHARKGDTFSLDQVACSYVMDIIGHEAL</sequence>
<dbReference type="GO" id="GO:0005506">
    <property type="term" value="F:iron ion binding"/>
    <property type="evidence" value="ECO:0007669"/>
    <property type="project" value="InterPro"/>
</dbReference>
<protein>
    <submittedName>
        <fullName evidence="2">Cytochrome P450</fullName>
    </submittedName>
</protein>
<dbReference type="InterPro" id="IPR001128">
    <property type="entry name" value="Cyt_P450"/>
</dbReference>
<dbReference type="RefSeq" id="XP_031926030.1">
    <property type="nucleotide sequence ID" value="XM_032067799.1"/>
</dbReference>
<evidence type="ECO:0000256" key="1">
    <source>
        <dbReference type="SAM" id="Phobius"/>
    </source>
</evidence>
<accession>A0A5N7A172</accession>
<keyword evidence="1" id="KW-0472">Membrane</keyword>
<dbReference type="Pfam" id="PF00067">
    <property type="entry name" value="p450"/>
    <property type="match status" value="1"/>
</dbReference>
<dbReference type="GO" id="GO:0016705">
    <property type="term" value="F:oxidoreductase activity, acting on paired donors, with incorporation or reduction of molecular oxygen"/>
    <property type="evidence" value="ECO:0007669"/>
    <property type="project" value="InterPro"/>
</dbReference>
<feature type="transmembrane region" description="Helical" evidence="1">
    <location>
        <begin position="12"/>
        <end position="32"/>
    </location>
</feature>
<evidence type="ECO:0000313" key="2">
    <source>
        <dbReference type="EMBL" id="KAE8362949.1"/>
    </source>
</evidence>
<dbReference type="Gene3D" id="1.10.630.10">
    <property type="entry name" value="Cytochrome P450"/>
    <property type="match status" value="1"/>
</dbReference>
<dbReference type="SUPFAM" id="SSF48264">
    <property type="entry name" value="Cytochrome P450"/>
    <property type="match status" value="1"/>
</dbReference>
<dbReference type="InterPro" id="IPR036396">
    <property type="entry name" value="Cyt_P450_sf"/>
</dbReference>
<dbReference type="GO" id="GO:0004497">
    <property type="term" value="F:monooxygenase activity"/>
    <property type="evidence" value="ECO:0007669"/>
    <property type="project" value="InterPro"/>
</dbReference>
<dbReference type="GO" id="GO:0020037">
    <property type="term" value="F:heme binding"/>
    <property type="evidence" value="ECO:0007669"/>
    <property type="project" value="InterPro"/>
</dbReference>
<dbReference type="OrthoDB" id="10029320at2759"/>
<dbReference type="AlphaFoldDB" id="A0A5N7A172"/>
<keyword evidence="1" id="KW-1133">Transmembrane helix</keyword>
<evidence type="ECO:0000313" key="3">
    <source>
        <dbReference type="Proteomes" id="UP000326268"/>
    </source>
</evidence>
<organism evidence="2 3">
    <name type="scientific">Aspergillus caelatus</name>
    <dbReference type="NCBI Taxonomy" id="61420"/>
    <lineage>
        <taxon>Eukaryota</taxon>
        <taxon>Fungi</taxon>
        <taxon>Dikarya</taxon>
        <taxon>Ascomycota</taxon>
        <taxon>Pezizomycotina</taxon>
        <taxon>Eurotiomycetes</taxon>
        <taxon>Eurotiomycetidae</taxon>
        <taxon>Eurotiales</taxon>
        <taxon>Aspergillaceae</taxon>
        <taxon>Aspergillus</taxon>
        <taxon>Aspergillus subgen. Circumdati</taxon>
    </lineage>
</organism>
<dbReference type="EMBL" id="ML737689">
    <property type="protein sequence ID" value="KAE8362949.1"/>
    <property type="molecule type" value="Genomic_DNA"/>
</dbReference>
<keyword evidence="3" id="KW-1185">Reference proteome</keyword>
<proteinExistence type="predicted"/>
<keyword evidence="1" id="KW-0812">Transmembrane</keyword>
<gene>
    <name evidence="2" type="ORF">BDV27DRAFT_13213</name>
</gene>
<name>A0A5N7A172_9EURO</name>